<organism evidence="1 2">
    <name type="scientific">Rugosimonospora acidiphila</name>
    <dbReference type="NCBI Taxonomy" id="556531"/>
    <lineage>
        <taxon>Bacteria</taxon>
        <taxon>Bacillati</taxon>
        <taxon>Actinomycetota</taxon>
        <taxon>Actinomycetes</taxon>
        <taxon>Micromonosporales</taxon>
        <taxon>Micromonosporaceae</taxon>
        <taxon>Rugosimonospora</taxon>
    </lineage>
</organism>
<gene>
    <name evidence="1" type="ORF">GCM10023322_16080</name>
</gene>
<reference evidence="2" key="1">
    <citation type="journal article" date="2019" name="Int. J. Syst. Evol. Microbiol.">
        <title>The Global Catalogue of Microorganisms (GCM) 10K type strain sequencing project: providing services to taxonomists for standard genome sequencing and annotation.</title>
        <authorList>
            <consortium name="The Broad Institute Genomics Platform"/>
            <consortium name="The Broad Institute Genome Sequencing Center for Infectious Disease"/>
            <person name="Wu L."/>
            <person name="Ma J."/>
        </authorList>
    </citation>
    <scope>NUCLEOTIDE SEQUENCE [LARGE SCALE GENOMIC DNA]</scope>
    <source>
        <strain evidence="2">JCM 18304</strain>
    </source>
</reference>
<name>A0ABP9RPF4_9ACTN</name>
<sequence>MKTNWWRRNRWGTLLLVPALVAAFYSPVKDLYSSYWQGMPHRAVTGSPGGWVGFAGSRMRLEQLAVAHGLQDFLGEPIVIPAGTQAWQATIDFDTPKVSLIEDCRVYLEAADGQTFSAGAPELKGLDSPVDYCTPPDLDTKSGTFQTVAVFLLPRDARPVALQVTLTTRMPAYARLTPP</sequence>
<evidence type="ECO:0000313" key="1">
    <source>
        <dbReference type="EMBL" id="GAA5181429.1"/>
    </source>
</evidence>
<protein>
    <recommendedName>
        <fullName evidence="3">DUF1254 domain-containing protein</fullName>
    </recommendedName>
</protein>
<dbReference type="EMBL" id="BAABJQ010000004">
    <property type="protein sequence ID" value="GAA5181429.1"/>
    <property type="molecule type" value="Genomic_DNA"/>
</dbReference>
<comment type="caution">
    <text evidence="1">The sequence shown here is derived from an EMBL/GenBank/DDBJ whole genome shotgun (WGS) entry which is preliminary data.</text>
</comment>
<evidence type="ECO:0000313" key="2">
    <source>
        <dbReference type="Proteomes" id="UP001501570"/>
    </source>
</evidence>
<accession>A0ABP9RPF4</accession>
<proteinExistence type="predicted"/>
<dbReference type="RefSeq" id="WP_345627544.1">
    <property type="nucleotide sequence ID" value="NZ_BAABJQ010000004.1"/>
</dbReference>
<evidence type="ECO:0008006" key="3">
    <source>
        <dbReference type="Google" id="ProtNLM"/>
    </source>
</evidence>
<keyword evidence="2" id="KW-1185">Reference proteome</keyword>
<dbReference type="Proteomes" id="UP001501570">
    <property type="component" value="Unassembled WGS sequence"/>
</dbReference>